<reference evidence="4" key="1">
    <citation type="submission" date="2012-12" db="EMBL/GenBank/DDBJ databases">
        <authorList>
            <person name="Hellsten U."/>
            <person name="Grimwood J."/>
            <person name="Chapman J.A."/>
            <person name="Shapiro H."/>
            <person name="Aerts A."/>
            <person name="Otillar R.P."/>
            <person name="Terry A.Y."/>
            <person name="Boore J.L."/>
            <person name="Simakov O."/>
            <person name="Marletaz F."/>
            <person name="Cho S.-J."/>
            <person name="Edsinger-Gonzales E."/>
            <person name="Havlak P."/>
            <person name="Kuo D.-H."/>
            <person name="Larsson T."/>
            <person name="Lv J."/>
            <person name="Arendt D."/>
            <person name="Savage R."/>
            <person name="Osoegawa K."/>
            <person name="de Jong P."/>
            <person name="Lindberg D.R."/>
            <person name="Seaver E.C."/>
            <person name="Weisblat D.A."/>
            <person name="Putnam N.H."/>
            <person name="Grigoriev I.V."/>
            <person name="Rokhsar D.S."/>
        </authorList>
    </citation>
    <scope>NUCLEOTIDE SEQUENCE</scope>
    <source>
        <strain evidence="4">I ESC-2004</strain>
    </source>
</reference>
<evidence type="ECO:0000313" key="3">
    <source>
        <dbReference type="EnsemblMetazoa" id="CapteP188753"/>
    </source>
</evidence>
<proteinExistence type="predicted"/>
<name>R7V6T3_CAPTE</name>
<evidence type="ECO:0000313" key="4">
    <source>
        <dbReference type="Proteomes" id="UP000014760"/>
    </source>
</evidence>
<keyword evidence="4" id="KW-1185">Reference proteome</keyword>
<dbReference type="EMBL" id="AMQN01019768">
    <property type="status" value="NOT_ANNOTATED_CDS"/>
    <property type="molecule type" value="Genomic_DNA"/>
</dbReference>
<protein>
    <recommendedName>
        <fullName evidence="5">Protein quiver</fullName>
    </recommendedName>
</protein>
<dbReference type="EMBL" id="KB296211">
    <property type="protein sequence ID" value="ELU12076.1"/>
    <property type="molecule type" value="Genomic_DNA"/>
</dbReference>
<dbReference type="Proteomes" id="UP000014760">
    <property type="component" value="Unassembled WGS sequence"/>
</dbReference>
<evidence type="ECO:0000256" key="1">
    <source>
        <dbReference type="SAM" id="SignalP"/>
    </source>
</evidence>
<evidence type="ECO:0008006" key="5">
    <source>
        <dbReference type="Google" id="ProtNLM"/>
    </source>
</evidence>
<dbReference type="AlphaFoldDB" id="R7V6T3"/>
<dbReference type="HOGENOM" id="CLU_1836979_0_0_1"/>
<dbReference type="EnsemblMetazoa" id="CapteT188753">
    <property type="protein sequence ID" value="CapteP188753"/>
    <property type="gene ID" value="CapteG188753"/>
</dbReference>
<organism evidence="2">
    <name type="scientific">Capitella teleta</name>
    <name type="common">Polychaete worm</name>
    <dbReference type="NCBI Taxonomy" id="283909"/>
    <lineage>
        <taxon>Eukaryota</taxon>
        <taxon>Metazoa</taxon>
        <taxon>Spiralia</taxon>
        <taxon>Lophotrochozoa</taxon>
        <taxon>Annelida</taxon>
        <taxon>Polychaeta</taxon>
        <taxon>Sedentaria</taxon>
        <taxon>Scolecida</taxon>
        <taxon>Capitellidae</taxon>
        <taxon>Capitella</taxon>
    </lineage>
</organism>
<sequence length="140" mass="15672">MKICHPILIGLIGSFIIPQGEAIICHDSGFTEINEPFEPSAQSSKCSGKWCIKAFGHHSFETDLFFYHGCQNTAMPEESDGFCVDLMQTKYTDIDLEYYDIKGGTLCGCFTDLCNGATEKNLSFMIPIVMLAFVRFSTWL</sequence>
<gene>
    <name evidence="2" type="ORF">CAPTEDRAFT_188753</name>
</gene>
<feature type="signal peptide" evidence="1">
    <location>
        <begin position="1"/>
        <end position="22"/>
    </location>
</feature>
<reference evidence="3" key="3">
    <citation type="submission" date="2015-06" db="UniProtKB">
        <authorList>
            <consortium name="EnsemblMetazoa"/>
        </authorList>
    </citation>
    <scope>IDENTIFICATION</scope>
</reference>
<keyword evidence="1" id="KW-0732">Signal</keyword>
<accession>R7V6T3</accession>
<reference evidence="2 4" key="2">
    <citation type="journal article" date="2013" name="Nature">
        <title>Insights into bilaterian evolution from three spiralian genomes.</title>
        <authorList>
            <person name="Simakov O."/>
            <person name="Marletaz F."/>
            <person name="Cho S.J."/>
            <person name="Edsinger-Gonzales E."/>
            <person name="Havlak P."/>
            <person name="Hellsten U."/>
            <person name="Kuo D.H."/>
            <person name="Larsson T."/>
            <person name="Lv J."/>
            <person name="Arendt D."/>
            <person name="Savage R."/>
            <person name="Osoegawa K."/>
            <person name="de Jong P."/>
            <person name="Grimwood J."/>
            <person name="Chapman J.A."/>
            <person name="Shapiro H."/>
            <person name="Aerts A."/>
            <person name="Otillar R.P."/>
            <person name="Terry A.Y."/>
            <person name="Boore J.L."/>
            <person name="Grigoriev I.V."/>
            <person name="Lindberg D.R."/>
            <person name="Seaver E.C."/>
            <person name="Weisblat D.A."/>
            <person name="Putnam N.H."/>
            <person name="Rokhsar D.S."/>
        </authorList>
    </citation>
    <scope>NUCLEOTIDE SEQUENCE</scope>
    <source>
        <strain evidence="2 4">I ESC-2004</strain>
    </source>
</reference>
<feature type="chain" id="PRO_5008788765" description="Protein quiver" evidence="1">
    <location>
        <begin position="23"/>
        <end position="140"/>
    </location>
</feature>
<evidence type="ECO:0000313" key="2">
    <source>
        <dbReference type="EMBL" id="ELU12076.1"/>
    </source>
</evidence>